<dbReference type="GO" id="GO:0000166">
    <property type="term" value="F:nucleotide binding"/>
    <property type="evidence" value="ECO:0007669"/>
    <property type="project" value="UniProtKB-KW"/>
</dbReference>
<name>A0AAV4MI00_CAEEX</name>
<sequence length="76" mass="8795">MYGTKSAYRPLLDLDNCDEGVIQVMKKCWSEEPTERPDFQTLKSIIRKLNKENESGNILDNLLSRMEQYANNLEGV</sequence>
<comment type="caution">
    <text evidence="4">The sequence shown here is derived from an EMBL/GenBank/DDBJ whole genome shotgun (WGS) entry which is preliminary data.</text>
</comment>
<gene>
    <name evidence="4" type="primary">Npr1</name>
    <name evidence="4" type="ORF">CEXT_461681</name>
</gene>
<dbReference type="GO" id="GO:0005886">
    <property type="term" value="C:plasma membrane"/>
    <property type="evidence" value="ECO:0007669"/>
    <property type="project" value="TreeGrafter"/>
</dbReference>
<dbReference type="SUPFAM" id="SSF56112">
    <property type="entry name" value="Protein kinase-like (PK-like)"/>
    <property type="match status" value="1"/>
</dbReference>
<dbReference type="GO" id="GO:0007168">
    <property type="term" value="P:receptor guanylyl cyclase signaling pathway"/>
    <property type="evidence" value="ECO:0007669"/>
    <property type="project" value="TreeGrafter"/>
</dbReference>
<keyword evidence="2" id="KW-0456">Lyase</keyword>
<evidence type="ECO:0000259" key="3">
    <source>
        <dbReference type="Pfam" id="PF07714"/>
    </source>
</evidence>
<dbReference type="GO" id="GO:0004383">
    <property type="term" value="F:guanylate cyclase activity"/>
    <property type="evidence" value="ECO:0007669"/>
    <property type="project" value="TreeGrafter"/>
</dbReference>
<evidence type="ECO:0000313" key="4">
    <source>
        <dbReference type="EMBL" id="GIX70424.1"/>
    </source>
</evidence>
<reference evidence="4 5" key="1">
    <citation type="submission" date="2021-06" db="EMBL/GenBank/DDBJ databases">
        <title>Caerostris extrusa draft genome.</title>
        <authorList>
            <person name="Kono N."/>
            <person name="Arakawa K."/>
        </authorList>
    </citation>
    <scope>NUCLEOTIDE SEQUENCE [LARGE SCALE GENOMIC DNA]</scope>
</reference>
<evidence type="ECO:0000256" key="2">
    <source>
        <dbReference type="ARBA" id="ARBA00023239"/>
    </source>
</evidence>
<dbReference type="EMBL" id="BPLR01002139">
    <property type="protein sequence ID" value="GIX70424.1"/>
    <property type="molecule type" value="Genomic_DNA"/>
</dbReference>
<feature type="domain" description="Serine-threonine/tyrosine-protein kinase catalytic" evidence="3">
    <location>
        <begin position="13"/>
        <end position="44"/>
    </location>
</feature>
<dbReference type="GO" id="GO:0004016">
    <property type="term" value="F:adenylate cyclase activity"/>
    <property type="evidence" value="ECO:0007669"/>
    <property type="project" value="TreeGrafter"/>
</dbReference>
<dbReference type="AlphaFoldDB" id="A0AAV4MI00"/>
<keyword evidence="1" id="KW-0547">Nucleotide-binding</keyword>
<accession>A0AAV4MI00</accession>
<dbReference type="InterPro" id="IPR050401">
    <property type="entry name" value="Cyclic_nucleotide_synthase"/>
</dbReference>
<dbReference type="Proteomes" id="UP001054945">
    <property type="component" value="Unassembled WGS sequence"/>
</dbReference>
<dbReference type="InterPro" id="IPR001245">
    <property type="entry name" value="Ser-Thr/Tyr_kinase_cat_dom"/>
</dbReference>
<dbReference type="GO" id="GO:0001653">
    <property type="term" value="F:peptide receptor activity"/>
    <property type="evidence" value="ECO:0007669"/>
    <property type="project" value="TreeGrafter"/>
</dbReference>
<evidence type="ECO:0000256" key="1">
    <source>
        <dbReference type="ARBA" id="ARBA00022741"/>
    </source>
</evidence>
<evidence type="ECO:0000313" key="5">
    <source>
        <dbReference type="Proteomes" id="UP001054945"/>
    </source>
</evidence>
<keyword evidence="5" id="KW-1185">Reference proteome</keyword>
<dbReference type="Pfam" id="PF07714">
    <property type="entry name" value="PK_Tyr_Ser-Thr"/>
    <property type="match status" value="1"/>
</dbReference>
<dbReference type="InterPro" id="IPR011009">
    <property type="entry name" value="Kinase-like_dom_sf"/>
</dbReference>
<keyword evidence="4" id="KW-0675">Receptor</keyword>
<dbReference type="PANTHER" id="PTHR11920:SF494">
    <property type="entry name" value="ATRIAL NATRIURETIC PEPTIDE RECEPTOR 2"/>
    <property type="match status" value="1"/>
</dbReference>
<proteinExistence type="predicted"/>
<dbReference type="Gene3D" id="1.10.510.10">
    <property type="entry name" value="Transferase(Phosphotransferase) domain 1"/>
    <property type="match status" value="1"/>
</dbReference>
<dbReference type="PANTHER" id="PTHR11920">
    <property type="entry name" value="GUANYLYL CYCLASE"/>
    <property type="match status" value="1"/>
</dbReference>
<dbReference type="GO" id="GO:0004672">
    <property type="term" value="F:protein kinase activity"/>
    <property type="evidence" value="ECO:0007669"/>
    <property type="project" value="InterPro"/>
</dbReference>
<protein>
    <submittedName>
        <fullName evidence="4">Atrial natriuretic peptide receptor 1</fullName>
    </submittedName>
</protein>
<organism evidence="4 5">
    <name type="scientific">Caerostris extrusa</name>
    <name type="common">Bark spider</name>
    <name type="synonym">Caerostris bankana</name>
    <dbReference type="NCBI Taxonomy" id="172846"/>
    <lineage>
        <taxon>Eukaryota</taxon>
        <taxon>Metazoa</taxon>
        <taxon>Ecdysozoa</taxon>
        <taxon>Arthropoda</taxon>
        <taxon>Chelicerata</taxon>
        <taxon>Arachnida</taxon>
        <taxon>Araneae</taxon>
        <taxon>Araneomorphae</taxon>
        <taxon>Entelegynae</taxon>
        <taxon>Araneoidea</taxon>
        <taxon>Araneidae</taxon>
        <taxon>Caerostris</taxon>
    </lineage>
</organism>